<dbReference type="CDD" id="cd06171">
    <property type="entry name" value="Sigma70_r4"/>
    <property type="match status" value="1"/>
</dbReference>
<dbReference type="InterPro" id="IPR007627">
    <property type="entry name" value="RNA_pol_sigma70_r2"/>
</dbReference>
<dbReference type="InterPro" id="IPR007624">
    <property type="entry name" value="RNA_pol_sigma70_r3"/>
</dbReference>
<dbReference type="SUPFAM" id="SSF88659">
    <property type="entry name" value="Sigma3 and sigma4 domains of RNA polymerase sigma factors"/>
    <property type="match status" value="2"/>
</dbReference>
<feature type="domain" description="RNA polymerase sigma-70 region 2" evidence="7">
    <location>
        <begin position="49"/>
        <end position="118"/>
    </location>
</feature>
<reference evidence="9 10" key="1">
    <citation type="submission" date="2019-10" db="EMBL/GenBank/DDBJ databases">
        <title>Nocardia macrotermitis sp. nov. and Nocardia aurantia sp. nov., isolated from the gut of fungus growing-termite Macrotermes natalensis.</title>
        <authorList>
            <person name="Benndorf R."/>
            <person name="Schwitalla J."/>
            <person name="Martin K."/>
            <person name="De Beer W."/>
            <person name="Kaster A.-K."/>
            <person name="Vollmers J."/>
            <person name="Poulsen M."/>
            <person name="Beemelmanns C."/>
        </authorList>
    </citation>
    <scope>NUCLEOTIDE SEQUENCE [LARGE SCALE GENOMIC DNA]</scope>
    <source>
        <strain evidence="9 10">RB56</strain>
    </source>
</reference>
<gene>
    <name evidence="9" type="primary">sigF_4</name>
    <name evidence="9" type="ORF">NRB56_33790</name>
</gene>
<evidence type="ECO:0000259" key="7">
    <source>
        <dbReference type="Pfam" id="PF04542"/>
    </source>
</evidence>
<dbReference type="OrthoDB" id="9804285at2"/>
<dbReference type="Pfam" id="PF04545">
    <property type="entry name" value="Sigma70_r4"/>
    <property type="match status" value="1"/>
</dbReference>
<protein>
    <submittedName>
        <fullName evidence="9">RNA polymerase sigma factor SigF</fullName>
    </submittedName>
</protein>
<dbReference type="Pfam" id="PF04542">
    <property type="entry name" value="Sigma70_r2"/>
    <property type="match status" value="1"/>
</dbReference>
<keyword evidence="3" id="KW-0238">DNA-binding</keyword>
<evidence type="ECO:0000256" key="3">
    <source>
        <dbReference type="ARBA" id="ARBA00023125"/>
    </source>
</evidence>
<feature type="region of interest" description="Disordered" evidence="5">
    <location>
        <begin position="1"/>
        <end position="22"/>
    </location>
</feature>
<keyword evidence="2" id="KW-0731">Sigma factor</keyword>
<evidence type="ECO:0000313" key="10">
    <source>
        <dbReference type="Proteomes" id="UP000431401"/>
    </source>
</evidence>
<proteinExistence type="predicted"/>
<organism evidence="9 10">
    <name type="scientific">Nocardia aurantia</name>
    <dbReference type="NCBI Taxonomy" id="2585199"/>
    <lineage>
        <taxon>Bacteria</taxon>
        <taxon>Bacillati</taxon>
        <taxon>Actinomycetota</taxon>
        <taxon>Actinomycetes</taxon>
        <taxon>Mycobacteriales</taxon>
        <taxon>Nocardiaceae</taxon>
        <taxon>Nocardia</taxon>
    </lineage>
</organism>
<feature type="domain" description="RNA polymerase sigma-70 region 3" evidence="6">
    <location>
        <begin position="131"/>
        <end position="188"/>
    </location>
</feature>
<dbReference type="Proteomes" id="UP000431401">
    <property type="component" value="Unassembled WGS sequence"/>
</dbReference>
<comment type="caution">
    <text evidence="9">The sequence shown here is derived from an EMBL/GenBank/DDBJ whole genome shotgun (WGS) entry which is preliminary data.</text>
</comment>
<dbReference type="RefSeq" id="WP_153343255.1">
    <property type="nucleotide sequence ID" value="NZ_WEGI01000007.1"/>
</dbReference>
<dbReference type="PANTHER" id="PTHR30385">
    <property type="entry name" value="SIGMA FACTOR F FLAGELLAR"/>
    <property type="match status" value="1"/>
</dbReference>
<dbReference type="NCBIfam" id="TIGR02937">
    <property type="entry name" value="sigma70-ECF"/>
    <property type="match status" value="1"/>
</dbReference>
<dbReference type="InterPro" id="IPR013324">
    <property type="entry name" value="RNA_pol_sigma_r3/r4-like"/>
</dbReference>
<evidence type="ECO:0000256" key="2">
    <source>
        <dbReference type="ARBA" id="ARBA00023082"/>
    </source>
</evidence>
<evidence type="ECO:0000256" key="1">
    <source>
        <dbReference type="ARBA" id="ARBA00023015"/>
    </source>
</evidence>
<dbReference type="GO" id="GO:0003677">
    <property type="term" value="F:DNA binding"/>
    <property type="evidence" value="ECO:0007669"/>
    <property type="project" value="UniProtKB-KW"/>
</dbReference>
<dbReference type="AlphaFoldDB" id="A0A7K0DPV1"/>
<dbReference type="Pfam" id="PF04539">
    <property type="entry name" value="Sigma70_r3"/>
    <property type="match status" value="1"/>
</dbReference>
<evidence type="ECO:0000256" key="4">
    <source>
        <dbReference type="ARBA" id="ARBA00023163"/>
    </source>
</evidence>
<dbReference type="InterPro" id="IPR036388">
    <property type="entry name" value="WH-like_DNA-bd_sf"/>
</dbReference>
<dbReference type="InterPro" id="IPR014284">
    <property type="entry name" value="RNA_pol_sigma-70_dom"/>
</dbReference>
<dbReference type="GO" id="GO:0016987">
    <property type="term" value="F:sigma factor activity"/>
    <property type="evidence" value="ECO:0007669"/>
    <property type="project" value="UniProtKB-KW"/>
</dbReference>
<keyword evidence="4" id="KW-0804">Transcription</keyword>
<dbReference type="Gene3D" id="1.10.10.10">
    <property type="entry name" value="Winged helix-like DNA-binding domain superfamily/Winged helix DNA-binding domain"/>
    <property type="match status" value="2"/>
</dbReference>
<dbReference type="Gene3D" id="1.20.120.1810">
    <property type="match status" value="1"/>
</dbReference>
<name>A0A7K0DPV1_9NOCA</name>
<dbReference type="InterPro" id="IPR013325">
    <property type="entry name" value="RNA_pol_sigma_r2"/>
</dbReference>
<accession>A0A7K0DPV1</accession>
<dbReference type="PANTHER" id="PTHR30385:SF4">
    <property type="entry name" value="RNA POLYMERASE SIGMA-E FACTOR"/>
    <property type="match status" value="1"/>
</dbReference>
<keyword evidence="10" id="KW-1185">Reference proteome</keyword>
<dbReference type="GO" id="GO:0006352">
    <property type="term" value="P:DNA-templated transcription initiation"/>
    <property type="evidence" value="ECO:0007669"/>
    <property type="project" value="InterPro"/>
</dbReference>
<feature type="domain" description="RNA polymerase sigma-70 region 4" evidence="8">
    <location>
        <begin position="217"/>
        <end position="265"/>
    </location>
</feature>
<dbReference type="SUPFAM" id="SSF88946">
    <property type="entry name" value="Sigma2 domain of RNA polymerase sigma factors"/>
    <property type="match status" value="1"/>
</dbReference>
<evidence type="ECO:0000259" key="6">
    <source>
        <dbReference type="Pfam" id="PF04539"/>
    </source>
</evidence>
<evidence type="ECO:0000256" key="5">
    <source>
        <dbReference type="SAM" id="MobiDB-lite"/>
    </source>
</evidence>
<dbReference type="EMBL" id="WEGI01000007">
    <property type="protein sequence ID" value="MQY27796.1"/>
    <property type="molecule type" value="Genomic_DNA"/>
</dbReference>
<evidence type="ECO:0000313" key="9">
    <source>
        <dbReference type="EMBL" id="MQY27796.1"/>
    </source>
</evidence>
<dbReference type="InterPro" id="IPR007630">
    <property type="entry name" value="RNA_pol_sigma70_r4"/>
</dbReference>
<evidence type="ECO:0000259" key="8">
    <source>
        <dbReference type="Pfam" id="PF04545"/>
    </source>
</evidence>
<keyword evidence="1" id="KW-0805">Transcription regulation</keyword>
<sequence length="279" mass="30775">MSIRCSDAPASRHRRERGGDPYDHLEPELAVLHGLDPGDPVRAALRDRLIDRCLPLADHLASRYTGRGQGFDDLRQVARLGAVLAVDRYDPNLGTPFLAFAIPTITGELRRFFRDCGWTVHVPRRVKEMQQRIAAATGRLAQQLHRMPTREDLAADLGVPVAAVEEAMLGSRCYRTESLDLLLDLDDDPPSPRDGSLAVTESSYELVEDALAVAPHLRDLTPAELDLLRLRFATRLSQQQIGDRLGVSQMTVCRMLLRILQQLRAGAAAEPEPAGGIPA</sequence>